<comment type="caution">
    <text evidence="1">The sequence shown here is derived from an EMBL/GenBank/DDBJ whole genome shotgun (WGS) entry which is preliminary data.</text>
</comment>
<accession>A0ABP9FNR9</accession>
<proteinExistence type="predicted"/>
<organism evidence="1 2">
    <name type="scientific">Flaviramulus aquimarinus</name>
    <dbReference type="NCBI Taxonomy" id="1170456"/>
    <lineage>
        <taxon>Bacteria</taxon>
        <taxon>Pseudomonadati</taxon>
        <taxon>Bacteroidota</taxon>
        <taxon>Flavobacteriia</taxon>
        <taxon>Flavobacteriales</taxon>
        <taxon>Flavobacteriaceae</taxon>
        <taxon>Flaviramulus</taxon>
    </lineage>
</organism>
<dbReference type="EMBL" id="BAABJH010000007">
    <property type="protein sequence ID" value="GAA4900617.1"/>
    <property type="molecule type" value="Genomic_DNA"/>
</dbReference>
<dbReference type="Proteomes" id="UP001500433">
    <property type="component" value="Unassembled WGS sequence"/>
</dbReference>
<protein>
    <submittedName>
        <fullName evidence="1">Uncharacterized protein</fullName>
    </submittedName>
</protein>
<name>A0ABP9FNR9_9FLAO</name>
<evidence type="ECO:0000313" key="2">
    <source>
        <dbReference type="Proteomes" id="UP001500433"/>
    </source>
</evidence>
<reference evidence="2" key="1">
    <citation type="journal article" date="2019" name="Int. J. Syst. Evol. Microbiol.">
        <title>The Global Catalogue of Microorganisms (GCM) 10K type strain sequencing project: providing services to taxonomists for standard genome sequencing and annotation.</title>
        <authorList>
            <consortium name="The Broad Institute Genomics Platform"/>
            <consortium name="The Broad Institute Genome Sequencing Center for Infectious Disease"/>
            <person name="Wu L."/>
            <person name="Ma J."/>
        </authorList>
    </citation>
    <scope>NUCLEOTIDE SEQUENCE [LARGE SCALE GENOMIC DNA]</scope>
    <source>
        <strain evidence="2">JCM 18274</strain>
    </source>
</reference>
<evidence type="ECO:0000313" key="1">
    <source>
        <dbReference type="EMBL" id="GAA4900617.1"/>
    </source>
</evidence>
<sequence length="449" mass="51095">MEFIETPEETKLAPNTTITDLLQRTSMNDGSIDNIIDKANCFKMKFPVDVEINNGMAVKVDSQEKYNTIETVFDSFDEDDDVVNIIYPVTIILNDFSEVTVNNTSELNSYSNNCHGENEVDDDIECIDFQYPITAKLFNNNNEFLDTVSITNDAQLYNFISTLDDSDIVTIDFPVVVILSDGSQSSINTISNLEMAISNAIDTCDEDDDYNYNDDDCNDCTVEQLRECLLNCSDWTVNNLDRNTNTEDYYVGYKFNFMANGTMTAINPNWNYSGTWEASGTDNNIIVAINIPSLPDCNNNWILHEIKQDSEYTEFDLNLGNHKLRYESGCSTSAVNDTLLVQTLTDGNWRVNYYFNDNDETLVFNDYTFRFFNNGQISITSSSDTNSGNWNTTTGNDFELELNLNFGYVYMLREITEDWDVVEITSNSISLRDISRADGTEDLLTFEKI</sequence>
<gene>
    <name evidence="1" type="ORF">GCM10023311_27820</name>
</gene>
<keyword evidence="2" id="KW-1185">Reference proteome</keyword>